<feature type="domain" description="Carrier" evidence="12">
    <location>
        <begin position="1903"/>
        <end position="1979"/>
    </location>
</feature>
<dbReference type="InterPro" id="IPR056896">
    <property type="entry name" value="SIDD_N"/>
</dbReference>
<sequence length="2431" mass="269319">MSLRSRSLNFRHFYVSFPQERVVQVTLNRPEKLNCIDQATSREIQEIWELFDQDESLWVGIITGVGRAFCTGADLQEWNEMNRTGVVNDMSAPGLAGLPRRGGKKPIIAAVNGICMGGGFEMITNCDIVIAASTAVFSLPEAKRGIVPVAGCLPRLVRTLGLQRTSDLVLTGKNVSAKTLCDWGLVTRVADSGTDVVDVAVQVAQDMCKNSPDALIIGRMGIRLGWEAGSVEETVSTLADEWYPRLVKSPNFAEGIQAYVDKRSPNWTNSKLKENGENGVVLCGIVKSPMQLLPVCQRSKQSGIMADLVELINPDRTTSGLRDQNIWPTDSMGSIHVDDTQGQHSPENGFVDLLSGQPDGEGFRSFYINGLASDQTITQTGMREDVLLLSWLIVLLRTREEGSQLSYDWAYKSRESNFELEPVKGRLSLDKITTGLENNVGQVTSEVSRHIAKFALIQGAAISSPVSIILSTSSLSQTSEEAKDEGVLHLEVRFVNNLLEICSVWYTETILEFTVTHFVETLVDTIRMCISTPDASIEDCIRPTTRDLNEIWRWNHQLPPTYSSCMHDMIFEQAKLSPNKVAIDSWDGSLTYAQVDQYSTFVACSLREMGVKLHDVLPVCFEKSRWTIVAVLAVMKVGATLLMTDPTLPLARLQNMAEQVSAKVIVTSRDQYEFSESIIPDGIIMVVEAETFTHFSNPPVSPRLEAVPPSALMYIIFTSGSTGTPKGVMLSHETYTSSAVPRAKAVGYTEDSRVLDFAAYAFDVSIDSMLLTLGNGGCLCIPSDEDRLNDINGVMRNMQVNYAGLTPSVARILDSDVIKSLSGLGLGGEASSVRDVTIWGQDTRIIIGYGPCECTIGCTINSDTATGRNYISIGEGNGAAIWITHPDDHEQLMPVGAVGELLVEGPIVGQGYLNDPEKTAASFIKDPSWLTAGHSRYDGRQGRLYKTGDLGKYDPDGSGGILFVGRKDTQVKLRGQRVELGEIESQLMARLPSEISVIAEVIVPQGLGGQPTLVAFVGPQQKKSQEGTDINSIQLHEELSQALSKANTELTKILPRYMVPTAYIPVNYIPVLISSKIDRKRLRQFGATVDLRDVHEETTSTRELSDLEKRLQQAWSQILKLDAESIRLDDNFFALGGDSLAAMKLVSVCREERLDLSVINTFSHPTLSAMAEVVQVYNSQVRTELPTFSLISQSPESACIEASEMCESDQAAIENIYPCTPTQESLFTFALKSTEVYVAQRVTCIPSHIDLEAWKKAWEDVVAAIPILRTRVAQLQEPGLQQVILKERIFWRSSNNLEQYLDSDRNERMELGQSLARYAIVNQPDDDKRYMVWTIHHVVYDGWSEPLLLKAVSNALQGQNVEMQAHMSDFVKYVRDTDEVAMQEFWRVELEDAVGPQFPRLPSRDYLPTPDANLEIDITLDRSTKSPFTMATLIRGAWALVASQYTGSDDVVFGETLAGRDISLTGVESIVGPLIATVPVRINVNRSSSIKSYLQSVQQSMLARIPYQHMGMQNIRKVSQDAQHACEAGTGLVINSEPEYVGDDLGFKSGDVELESLHFNPYPLMLACGIRKTGFRICANFDSSLIEITQMERMLAQLQMACLQLSKDLSRSIDEVSCLPEAELNQIWQWNQASPLSLDKLSKRIRADASIKQGSIYPQAVISWVCDPRNPSLLSPIGCVGELWLEGAFFTEETVESPAWLVTGSSTYGGRTGRVQPTGDMVRLLEDKSLVFVGRKENVMPIQGHAVDITELEAHFAKYLPDTVRAAAAVYQPLSEDSQQASKQEVLIFVEQQLSEEKTVNIISAKHNITCDVSDSQSFETAICTEIPLGLALALKKLDKFIQDSLPSYMMPFAYVVIDKMPIEMKDIDHSLLNQLASTTPRPVLSELRQGFKEVWSNNLAKQNLTTAENILQAAWANILKIPSEKIDIDDNFFRLGGDSVMAMKLVSSLRVQGHGLTVADIFQHMRLGDAAKVLKIDQVSTNKVQPYKPFSTLNTVDIEPFLSEVIRPKLADPNWSIRDVSPATDSQALDIRGTIQSLRTSIQYTMLYLDESIDRQQLFRACKELIKTHEILRTVFIEHESNFFQVVIDELNASDMTTLRTDKDIEQYATELCTMDIESGFQLGSSFLKILHVEDNNGKECLILGMSHALYDGVSLPMLLRDLEILYKGENVVDFEPFSSYMARTCDKRAQTTAINYWRNLLNGSSLSILEGKSAEPTDKAIFQAKPVDISQRPEDITTANLLTAAWALVLARRLQKPDVTFGSITSGRNIDLAGAENIMGPCYQFTPTRVPFESQWTAMDLLRFVQKQSAESAAHDFLGFNKISTQCTGWSSVSKTQFFDSIVHHQDWDDFDTMPFAGGICKVDIVNPHGDAATPFKAVSFVKGGQMHVGAVGSVRDTVFVEGVLDELVLAIQELANSRLELLFDGKMF</sequence>
<dbReference type="GO" id="GO:0031177">
    <property type="term" value="F:phosphopantetheine binding"/>
    <property type="evidence" value="ECO:0007669"/>
    <property type="project" value="InterPro"/>
</dbReference>
<dbReference type="SUPFAM" id="SSF52777">
    <property type="entry name" value="CoA-dependent acyltransferases"/>
    <property type="match status" value="4"/>
</dbReference>
<dbReference type="PANTHER" id="PTHR45527">
    <property type="entry name" value="NONRIBOSOMAL PEPTIDE SYNTHETASE"/>
    <property type="match status" value="1"/>
</dbReference>
<evidence type="ECO:0000256" key="6">
    <source>
        <dbReference type="ARBA" id="ARBA00022598"/>
    </source>
</evidence>
<dbReference type="GO" id="GO:0044550">
    <property type="term" value="P:secondary metabolite biosynthetic process"/>
    <property type="evidence" value="ECO:0007669"/>
    <property type="project" value="TreeGrafter"/>
</dbReference>
<dbReference type="STRING" id="1432307.W9C6I9"/>
<dbReference type="CDD" id="cd06558">
    <property type="entry name" value="crotonase-like"/>
    <property type="match status" value="1"/>
</dbReference>
<dbReference type="Pfam" id="PF00378">
    <property type="entry name" value="ECH_1"/>
    <property type="match status" value="1"/>
</dbReference>
<dbReference type="CDD" id="cd19545">
    <property type="entry name" value="FUM14_C_NRPS-like"/>
    <property type="match status" value="1"/>
</dbReference>
<dbReference type="InterPro" id="IPR023213">
    <property type="entry name" value="CAT-like_dom_sf"/>
</dbReference>
<evidence type="ECO:0000256" key="7">
    <source>
        <dbReference type="ARBA" id="ARBA00022737"/>
    </source>
</evidence>
<gene>
    <name evidence="13" type="ORF">SBOR_7227</name>
</gene>
<keyword evidence="7" id="KW-0677">Repeat</keyword>
<dbReference type="PANTHER" id="PTHR45527:SF3">
    <property type="entry name" value="SIDEROPHORE SYNTHETASE (EUROFUNG)"/>
    <property type="match status" value="1"/>
</dbReference>
<dbReference type="GO" id="GO:0043041">
    <property type="term" value="P:amino acid activation for nonribosomal peptide biosynthetic process"/>
    <property type="evidence" value="ECO:0007669"/>
    <property type="project" value="TreeGrafter"/>
</dbReference>
<dbReference type="EMBL" id="AYSA01000390">
    <property type="protein sequence ID" value="ESZ92372.1"/>
    <property type="molecule type" value="Genomic_DNA"/>
</dbReference>
<evidence type="ECO:0000313" key="14">
    <source>
        <dbReference type="Proteomes" id="UP000019487"/>
    </source>
</evidence>
<evidence type="ECO:0000259" key="12">
    <source>
        <dbReference type="PROSITE" id="PS50075"/>
    </source>
</evidence>
<comment type="similarity">
    <text evidence="3">Belongs to the enoyl-CoA hydratase/isomerase family.</text>
</comment>
<dbReference type="InterPro" id="IPR009081">
    <property type="entry name" value="PP-bd_ACP"/>
</dbReference>
<dbReference type="InterPro" id="IPR018376">
    <property type="entry name" value="Enoyl-CoA_hyd/isom_CS"/>
</dbReference>
<name>W9C6I9_SCLBF</name>
<dbReference type="SUPFAM" id="SSF56801">
    <property type="entry name" value="Acetyl-CoA synthetase-like"/>
    <property type="match status" value="2"/>
</dbReference>
<dbReference type="SUPFAM" id="SSF52096">
    <property type="entry name" value="ClpP/crotonase"/>
    <property type="match status" value="1"/>
</dbReference>
<dbReference type="FunFam" id="3.30.559.10:FF:000050">
    <property type="entry name" value="Nonribosomal peptide synthase SidD"/>
    <property type="match status" value="1"/>
</dbReference>
<keyword evidence="5" id="KW-0597">Phosphoprotein</keyword>
<reference evidence="13 14" key="1">
    <citation type="journal article" date="2014" name="Genome Announc.">
        <title>Draft genome sequence of Sclerotinia borealis, a psychrophilic plant pathogenic fungus.</title>
        <authorList>
            <person name="Mardanov A.V."/>
            <person name="Beletsky A.V."/>
            <person name="Kadnikov V.V."/>
            <person name="Ignatov A.N."/>
            <person name="Ravin N.V."/>
        </authorList>
    </citation>
    <scope>NUCLEOTIDE SEQUENCE [LARGE SCALE GENOMIC DNA]</scope>
    <source>
        <strain evidence="14">F-4157</strain>
    </source>
</reference>
<comment type="subcellular location">
    <subcellularLocation>
        <location evidence="1">Peroxisome</location>
    </subcellularLocation>
</comment>
<evidence type="ECO:0000256" key="8">
    <source>
        <dbReference type="ARBA" id="ARBA00023140"/>
    </source>
</evidence>
<comment type="caution">
    <text evidence="13">The sequence shown here is derived from an EMBL/GenBank/DDBJ whole genome shotgun (WGS) entry which is preliminary data.</text>
</comment>
<dbReference type="InterPro" id="IPR000873">
    <property type="entry name" value="AMP-dep_synth/lig_dom"/>
</dbReference>
<dbReference type="SMART" id="SM00823">
    <property type="entry name" value="PKS_PP"/>
    <property type="match status" value="2"/>
</dbReference>
<keyword evidence="8" id="KW-0576">Peroxisome</keyword>
<keyword evidence="9" id="KW-0413">Isomerase</keyword>
<dbReference type="Pfam" id="PF00550">
    <property type="entry name" value="PP-binding"/>
    <property type="match status" value="2"/>
</dbReference>
<dbReference type="FunFam" id="3.30.559.30:FF:000003">
    <property type="entry name" value="Nonribosomal peptide synthase SidD"/>
    <property type="match status" value="1"/>
</dbReference>
<dbReference type="InterPro" id="IPR001753">
    <property type="entry name" value="Enoyl-CoA_hydra/iso"/>
</dbReference>
<dbReference type="InterPro" id="IPR045851">
    <property type="entry name" value="AMP-bd_C_sf"/>
</dbReference>
<dbReference type="Gene3D" id="1.10.1200.10">
    <property type="entry name" value="ACP-like"/>
    <property type="match status" value="2"/>
</dbReference>
<dbReference type="NCBIfam" id="TIGR01733">
    <property type="entry name" value="AA-adenyl-dom"/>
    <property type="match status" value="1"/>
</dbReference>
<feature type="domain" description="Carrier" evidence="12">
    <location>
        <begin position="1102"/>
        <end position="1178"/>
    </location>
</feature>
<keyword evidence="4" id="KW-0596">Phosphopantetheine</keyword>
<organism evidence="13 14">
    <name type="scientific">Sclerotinia borealis (strain F-4128)</name>
    <dbReference type="NCBI Taxonomy" id="1432307"/>
    <lineage>
        <taxon>Eukaryota</taxon>
        <taxon>Fungi</taxon>
        <taxon>Dikarya</taxon>
        <taxon>Ascomycota</taxon>
        <taxon>Pezizomycotina</taxon>
        <taxon>Leotiomycetes</taxon>
        <taxon>Helotiales</taxon>
        <taxon>Sclerotiniaceae</taxon>
        <taxon>Sclerotinia</taxon>
    </lineage>
</organism>
<dbReference type="CDD" id="cd05918">
    <property type="entry name" value="A_NRPS_SidN3_like"/>
    <property type="match status" value="1"/>
</dbReference>
<dbReference type="GO" id="GO:0016853">
    <property type="term" value="F:isomerase activity"/>
    <property type="evidence" value="ECO:0007669"/>
    <property type="project" value="UniProtKB-KW"/>
</dbReference>
<dbReference type="Proteomes" id="UP000019487">
    <property type="component" value="Unassembled WGS sequence"/>
</dbReference>
<keyword evidence="6" id="KW-0436">Ligase</keyword>
<dbReference type="InterPro" id="IPR020845">
    <property type="entry name" value="AMP-binding_CS"/>
</dbReference>
<dbReference type="Gene3D" id="3.30.559.30">
    <property type="entry name" value="Nonribosomal peptide synthetase, condensation domain"/>
    <property type="match status" value="2"/>
</dbReference>
<evidence type="ECO:0000256" key="10">
    <source>
        <dbReference type="ARBA" id="ARBA00023239"/>
    </source>
</evidence>
<dbReference type="PROSITE" id="PS00012">
    <property type="entry name" value="PHOSPHOPANTETHEINE"/>
    <property type="match status" value="1"/>
</dbReference>
<comment type="similarity">
    <text evidence="11">Belongs to the NRP synthetase family.</text>
</comment>
<dbReference type="Gene3D" id="2.30.38.10">
    <property type="entry name" value="Luciferase, Domain 3"/>
    <property type="match status" value="1"/>
</dbReference>
<evidence type="ECO:0000256" key="1">
    <source>
        <dbReference type="ARBA" id="ARBA00004275"/>
    </source>
</evidence>
<dbReference type="InterPro" id="IPR036736">
    <property type="entry name" value="ACP-like_sf"/>
</dbReference>
<dbReference type="Pfam" id="PF00501">
    <property type="entry name" value="AMP-binding"/>
    <property type="match status" value="1"/>
</dbReference>
<evidence type="ECO:0000256" key="5">
    <source>
        <dbReference type="ARBA" id="ARBA00022553"/>
    </source>
</evidence>
<dbReference type="FunFam" id="3.30.559.10:FF:000034">
    <property type="entry name" value="Nonribosomal peptide synthase sidD"/>
    <property type="match status" value="1"/>
</dbReference>
<accession>W9C6I9</accession>
<dbReference type="CDD" id="cd19542">
    <property type="entry name" value="CT_NRPS-like"/>
    <property type="match status" value="1"/>
</dbReference>
<dbReference type="PROSITE" id="PS00166">
    <property type="entry name" value="ENOYL_COA_HYDRATASE"/>
    <property type="match status" value="1"/>
</dbReference>
<dbReference type="FunFam" id="3.40.50.12780:FF:000014">
    <property type="entry name" value="Nonribosomal peptide synthetase 1"/>
    <property type="match status" value="1"/>
</dbReference>
<dbReference type="InterPro" id="IPR029045">
    <property type="entry name" value="ClpP/crotonase-like_dom_sf"/>
</dbReference>
<keyword evidence="14" id="KW-1185">Reference proteome</keyword>
<dbReference type="Gene3D" id="3.90.226.10">
    <property type="entry name" value="2-enoyl-CoA Hydratase, Chain A, domain 1"/>
    <property type="match status" value="1"/>
</dbReference>
<dbReference type="InterPro" id="IPR020806">
    <property type="entry name" value="PKS_PP-bd"/>
</dbReference>
<dbReference type="PROSITE" id="PS00455">
    <property type="entry name" value="AMP_BINDING"/>
    <property type="match status" value="1"/>
</dbReference>
<dbReference type="SUPFAM" id="SSF47336">
    <property type="entry name" value="ACP-like"/>
    <property type="match status" value="2"/>
</dbReference>
<dbReference type="GO" id="GO:0005777">
    <property type="term" value="C:peroxisome"/>
    <property type="evidence" value="ECO:0007669"/>
    <property type="project" value="UniProtKB-SubCell"/>
</dbReference>
<dbReference type="InterPro" id="IPR042099">
    <property type="entry name" value="ANL_N_sf"/>
</dbReference>
<evidence type="ECO:0000256" key="4">
    <source>
        <dbReference type="ARBA" id="ARBA00022450"/>
    </source>
</evidence>
<dbReference type="InterPro" id="IPR010071">
    <property type="entry name" value="AA_adenyl_dom"/>
</dbReference>
<comment type="pathway">
    <text evidence="2">Siderophore biosynthesis.</text>
</comment>
<evidence type="ECO:0000313" key="13">
    <source>
        <dbReference type="EMBL" id="ESZ92372.1"/>
    </source>
</evidence>
<dbReference type="Gene3D" id="3.30.300.30">
    <property type="match status" value="2"/>
</dbReference>
<evidence type="ECO:0000256" key="3">
    <source>
        <dbReference type="ARBA" id="ARBA00005254"/>
    </source>
</evidence>
<dbReference type="GO" id="GO:0016829">
    <property type="term" value="F:lyase activity"/>
    <property type="evidence" value="ECO:0007669"/>
    <property type="project" value="UniProtKB-KW"/>
</dbReference>
<proteinExistence type="inferred from homology"/>
<dbReference type="GO" id="GO:0008610">
    <property type="term" value="P:lipid biosynthetic process"/>
    <property type="evidence" value="ECO:0007669"/>
    <property type="project" value="UniProtKB-ARBA"/>
</dbReference>
<evidence type="ECO:0000256" key="9">
    <source>
        <dbReference type="ARBA" id="ARBA00023235"/>
    </source>
</evidence>
<dbReference type="Pfam" id="PF24895">
    <property type="entry name" value="SIDD_N"/>
    <property type="match status" value="1"/>
</dbReference>
<dbReference type="Pfam" id="PF00668">
    <property type="entry name" value="Condensation"/>
    <property type="match status" value="2"/>
</dbReference>
<protein>
    <submittedName>
        <fullName evidence="13">Nonribosomal peptide synthase SidD</fullName>
    </submittedName>
</protein>
<dbReference type="Gene3D" id="3.30.559.10">
    <property type="entry name" value="Chloramphenicol acetyltransferase-like domain"/>
    <property type="match status" value="2"/>
</dbReference>
<evidence type="ECO:0000256" key="11">
    <source>
        <dbReference type="ARBA" id="ARBA00029454"/>
    </source>
</evidence>
<dbReference type="HOGENOM" id="CLU_000022_60_2_1"/>
<dbReference type="FunFam" id="1.10.1200.10:FF:000005">
    <property type="entry name" value="Nonribosomal peptide synthetase 1"/>
    <property type="match status" value="2"/>
</dbReference>
<evidence type="ECO:0000256" key="2">
    <source>
        <dbReference type="ARBA" id="ARBA00004924"/>
    </source>
</evidence>
<keyword evidence="10" id="KW-0456">Lyase</keyword>
<dbReference type="PROSITE" id="PS50075">
    <property type="entry name" value="CARRIER"/>
    <property type="match status" value="2"/>
</dbReference>
<dbReference type="FunFam" id="3.30.300.30:FF:000015">
    <property type="entry name" value="Nonribosomal peptide synthase SidD"/>
    <property type="match status" value="1"/>
</dbReference>
<dbReference type="GO" id="GO:0016874">
    <property type="term" value="F:ligase activity"/>
    <property type="evidence" value="ECO:0007669"/>
    <property type="project" value="UniProtKB-KW"/>
</dbReference>
<dbReference type="OrthoDB" id="416786at2759"/>
<dbReference type="InterPro" id="IPR006162">
    <property type="entry name" value="Ppantetheine_attach_site"/>
</dbReference>
<dbReference type="InterPro" id="IPR001242">
    <property type="entry name" value="Condensation_dom"/>
</dbReference>
<dbReference type="FunFam" id="3.90.226.10:FF:000074">
    <property type="entry name" value="Enoyl-CoA hydratase (AFU_orthologue AFUA_2G10650)"/>
    <property type="match status" value="1"/>
</dbReference>
<dbReference type="Gene3D" id="3.40.50.12780">
    <property type="entry name" value="N-terminal domain of ligase-like"/>
    <property type="match status" value="1"/>
</dbReference>